<dbReference type="Proteomes" id="UP000317122">
    <property type="component" value="Unassembled WGS sequence"/>
</dbReference>
<dbReference type="InterPro" id="IPR050471">
    <property type="entry name" value="AB_hydrolase"/>
</dbReference>
<evidence type="ECO:0000313" key="4">
    <source>
        <dbReference type="Proteomes" id="UP000317122"/>
    </source>
</evidence>
<dbReference type="InterPro" id="IPR000073">
    <property type="entry name" value="AB_hydrolase_1"/>
</dbReference>
<dbReference type="RefSeq" id="WP_145720125.1">
    <property type="nucleotide sequence ID" value="NZ_BSPF01000126.1"/>
</dbReference>
<evidence type="ECO:0000313" key="3">
    <source>
        <dbReference type="EMBL" id="TWI33547.1"/>
    </source>
</evidence>
<dbReference type="SUPFAM" id="SSF53474">
    <property type="entry name" value="alpha/beta-Hydrolases"/>
    <property type="match status" value="1"/>
</dbReference>
<feature type="signal peptide" evidence="1">
    <location>
        <begin position="1"/>
        <end position="23"/>
    </location>
</feature>
<keyword evidence="1" id="KW-0732">Signal</keyword>
<protein>
    <submittedName>
        <fullName evidence="3">Pimeloyl-ACP methyl ester carboxylesterase</fullName>
    </submittedName>
</protein>
<proteinExistence type="predicted"/>
<sequence>MQRRCFLAEATALLCLSTNKTFAQINKETIPMQVSKPRYAMSEDGTKIAFWSNGNGPVIIMVVGAFNDHNTGADLAAELTRSYTVVTYDRRGRGASGDAPTYSTDREVEDLTAILEAVGGDADVLGFSSGASLVLMAAAEGIPLSKLILVEAPWMISEARPRPDLDLEASLRELVAKGQPGEAVELFQRDYIGMPEGVIAQMRNAPFRPFMESMAQTLSYEAAIMRDLTLPEGLAVKVDQPVLLLYGEKSPSWMGETAAKIAGELSHGRHAEVAGIGHDLTVDILPHIEGFLEAN</sequence>
<evidence type="ECO:0000256" key="1">
    <source>
        <dbReference type="SAM" id="SignalP"/>
    </source>
</evidence>
<dbReference type="InterPro" id="IPR029058">
    <property type="entry name" value="AB_hydrolase_fold"/>
</dbReference>
<feature type="domain" description="AB hydrolase-1" evidence="2">
    <location>
        <begin position="72"/>
        <end position="280"/>
    </location>
</feature>
<dbReference type="PANTHER" id="PTHR43433:SF5">
    <property type="entry name" value="AB HYDROLASE-1 DOMAIN-CONTAINING PROTEIN"/>
    <property type="match status" value="1"/>
</dbReference>
<dbReference type="Pfam" id="PF12697">
    <property type="entry name" value="Abhydrolase_6"/>
    <property type="match status" value="1"/>
</dbReference>
<dbReference type="AlphaFoldDB" id="A0A562NMW1"/>
<dbReference type="OrthoDB" id="9799612at2"/>
<keyword evidence="4" id="KW-1185">Reference proteome</keyword>
<dbReference type="PANTHER" id="PTHR43433">
    <property type="entry name" value="HYDROLASE, ALPHA/BETA FOLD FAMILY PROTEIN"/>
    <property type="match status" value="1"/>
</dbReference>
<dbReference type="Gene3D" id="3.40.50.1820">
    <property type="entry name" value="alpha/beta hydrolase"/>
    <property type="match status" value="1"/>
</dbReference>
<comment type="caution">
    <text evidence="3">The sequence shown here is derived from an EMBL/GenBank/DDBJ whole genome shotgun (WGS) entry which is preliminary data.</text>
</comment>
<gene>
    <name evidence="3" type="ORF">IQ26_04056</name>
</gene>
<accession>A0A562NMW1</accession>
<evidence type="ECO:0000259" key="2">
    <source>
        <dbReference type="Pfam" id="PF12697"/>
    </source>
</evidence>
<dbReference type="EMBL" id="VLKT01000025">
    <property type="protein sequence ID" value="TWI33547.1"/>
    <property type="molecule type" value="Genomic_DNA"/>
</dbReference>
<name>A0A562NMW1_9HYPH</name>
<organism evidence="3 4">
    <name type="scientific">Mesorhizobium tianshanense</name>
    <dbReference type="NCBI Taxonomy" id="39844"/>
    <lineage>
        <taxon>Bacteria</taxon>
        <taxon>Pseudomonadati</taxon>
        <taxon>Pseudomonadota</taxon>
        <taxon>Alphaproteobacteria</taxon>
        <taxon>Hyphomicrobiales</taxon>
        <taxon>Phyllobacteriaceae</taxon>
        <taxon>Mesorhizobium</taxon>
    </lineage>
</organism>
<reference evidence="3 4" key="1">
    <citation type="journal article" date="2015" name="Stand. Genomic Sci.">
        <title>Genomic Encyclopedia of Bacterial and Archaeal Type Strains, Phase III: the genomes of soil and plant-associated and newly described type strains.</title>
        <authorList>
            <person name="Whitman W.B."/>
            <person name="Woyke T."/>
            <person name="Klenk H.P."/>
            <person name="Zhou Y."/>
            <person name="Lilburn T.G."/>
            <person name="Beck B.J."/>
            <person name="De Vos P."/>
            <person name="Vandamme P."/>
            <person name="Eisen J.A."/>
            <person name="Garrity G."/>
            <person name="Hugenholtz P."/>
            <person name="Kyrpides N.C."/>
        </authorList>
    </citation>
    <scope>NUCLEOTIDE SEQUENCE [LARGE SCALE GENOMIC DNA]</scope>
    <source>
        <strain evidence="3 4">CGMCC 1.2546</strain>
    </source>
</reference>
<feature type="chain" id="PRO_5022027200" evidence="1">
    <location>
        <begin position="24"/>
        <end position="295"/>
    </location>
</feature>